<dbReference type="InterPro" id="IPR044922">
    <property type="entry name" value="DUF2063_N_sf"/>
</dbReference>
<accession>A0A1I4AH00</accession>
<keyword evidence="2" id="KW-0238">DNA-binding</keyword>
<sequence>MSQAPDSIKEKIALKGFGVPLQDLQSNMQGFDMFSDGLMNPAVPVPDGVVGRDGHPSEKRYGVYRNNVMASLIDAMAANFPAVHDLVGRDYFRALAAEFVRKHPPEQPVLSEFGGKFSEFIGAFPPLADYPYLKDVAALEWAWLRVYHGPNATPVAPDVLSKIDPAKLGDAVFTPIPAHRLIYSRFPLSEIWKQNRSEDVGGVTPEADQVILICRPDMDVTLTGLAQDVAAFADLLFFGKTLGEAAEAVSSSYKFFDLSQALGCLLSARVFASVDVKA</sequence>
<dbReference type="Pfam" id="PF09836">
    <property type="entry name" value="DUF2063"/>
    <property type="match status" value="1"/>
</dbReference>
<reference evidence="2 3" key="1">
    <citation type="submission" date="2016-10" db="EMBL/GenBank/DDBJ databases">
        <authorList>
            <person name="Varghese N."/>
            <person name="Submissions S."/>
        </authorList>
    </citation>
    <scope>NUCLEOTIDE SEQUENCE [LARGE SCALE GENOMIC DNA]</scope>
    <source>
        <strain evidence="2 3">DSM 16392</strain>
    </source>
</reference>
<dbReference type="Gene3D" id="1.10.150.690">
    <property type="entry name" value="DUF2063"/>
    <property type="match status" value="1"/>
</dbReference>
<protein>
    <submittedName>
        <fullName evidence="2">DNA-binding domain-containing protein</fullName>
    </submittedName>
</protein>
<gene>
    <name evidence="2" type="ORF">SAMN04488518_106175</name>
</gene>
<keyword evidence="3" id="KW-1185">Reference proteome</keyword>
<evidence type="ECO:0000259" key="1">
    <source>
        <dbReference type="Pfam" id="PF09836"/>
    </source>
</evidence>
<evidence type="ECO:0000313" key="3">
    <source>
        <dbReference type="Proteomes" id="UP000199598"/>
    </source>
</evidence>
<name>A0A1I4AH00_9HYPH</name>
<proteinExistence type="predicted"/>
<dbReference type="RefSeq" id="WP_093520016.1">
    <property type="nucleotide sequence ID" value="NZ_FOSK01000006.1"/>
</dbReference>
<organism evidence="2 3">
    <name type="scientific">Pseudovibrio ascidiaceicola</name>
    <dbReference type="NCBI Taxonomy" id="285279"/>
    <lineage>
        <taxon>Bacteria</taxon>
        <taxon>Pseudomonadati</taxon>
        <taxon>Pseudomonadota</taxon>
        <taxon>Alphaproteobacteria</taxon>
        <taxon>Hyphomicrobiales</taxon>
        <taxon>Stappiaceae</taxon>
        <taxon>Pseudovibrio</taxon>
    </lineage>
</organism>
<dbReference type="Proteomes" id="UP000199598">
    <property type="component" value="Unassembled WGS sequence"/>
</dbReference>
<feature type="domain" description="Putative DNA-binding" evidence="1">
    <location>
        <begin position="34"/>
        <end position="121"/>
    </location>
</feature>
<dbReference type="InterPro" id="IPR018640">
    <property type="entry name" value="DUF2063"/>
</dbReference>
<evidence type="ECO:0000313" key="2">
    <source>
        <dbReference type="EMBL" id="SFK55019.1"/>
    </source>
</evidence>
<dbReference type="EMBL" id="FOSK01000006">
    <property type="protein sequence ID" value="SFK55019.1"/>
    <property type="molecule type" value="Genomic_DNA"/>
</dbReference>
<comment type="caution">
    <text evidence="2">The sequence shown here is derived from an EMBL/GenBank/DDBJ whole genome shotgun (WGS) entry which is preliminary data.</text>
</comment>
<dbReference type="GO" id="GO:0003677">
    <property type="term" value="F:DNA binding"/>
    <property type="evidence" value="ECO:0007669"/>
    <property type="project" value="UniProtKB-KW"/>
</dbReference>